<accession>K7ZCZ6</accession>
<dbReference type="NCBIfam" id="TIGR01951">
    <property type="entry name" value="nusB"/>
    <property type="match status" value="1"/>
</dbReference>
<dbReference type="HAMAP" id="MF_00073">
    <property type="entry name" value="NusB"/>
    <property type="match status" value="1"/>
</dbReference>
<dbReference type="Gene3D" id="1.10.940.10">
    <property type="entry name" value="NusB-like"/>
    <property type="match status" value="1"/>
</dbReference>
<dbReference type="GO" id="GO:0006353">
    <property type="term" value="P:DNA-templated transcription termination"/>
    <property type="evidence" value="ECO:0007669"/>
    <property type="project" value="UniProtKB-UniRule"/>
</dbReference>
<comment type="similarity">
    <text evidence="1 6">Belongs to the NusB family.</text>
</comment>
<dbReference type="KEGG" id="thal:A1OE_846"/>
<dbReference type="AlphaFoldDB" id="K7ZCZ6"/>
<feature type="domain" description="NusB/RsmB/TIM44" evidence="7">
    <location>
        <begin position="38"/>
        <end position="171"/>
    </location>
</feature>
<protein>
    <recommendedName>
        <fullName evidence="6">Transcription antitermination protein NusB</fullName>
    </recommendedName>
    <alternativeName>
        <fullName evidence="6">Antitermination factor NusB</fullName>
    </alternativeName>
</protein>
<evidence type="ECO:0000256" key="3">
    <source>
        <dbReference type="ARBA" id="ARBA00022884"/>
    </source>
</evidence>
<dbReference type="EMBL" id="CP003539">
    <property type="protein sequence ID" value="AFX99031.1"/>
    <property type="molecule type" value="Genomic_DNA"/>
</dbReference>
<dbReference type="Proteomes" id="UP000010077">
    <property type="component" value="Chromosome"/>
</dbReference>
<evidence type="ECO:0000259" key="7">
    <source>
        <dbReference type="Pfam" id="PF01029"/>
    </source>
</evidence>
<reference evidence="8 9" key="1">
    <citation type="journal article" date="2012" name="Proc. Natl. Acad. Sci. U.S.A.">
        <title>Genome streamlining and chemical defense in a coral reef symbiosis.</title>
        <authorList>
            <person name="Kwan J.C."/>
            <person name="Donia M.S."/>
            <person name="Han A.W."/>
            <person name="Hirose E."/>
            <person name="Haygood M.G."/>
            <person name="Schmidt E.W."/>
        </authorList>
    </citation>
    <scope>NUCLEOTIDE SEQUENCE [LARGE SCALE GENOMIC DNA]</scope>
    <source>
        <strain evidence="8 9">L2</strain>
    </source>
</reference>
<evidence type="ECO:0000256" key="1">
    <source>
        <dbReference type="ARBA" id="ARBA00005952"/>
    </source>
</evidence>
<organism evidence="8 9">
    <name type="scientific">Candidatus Endolissoclinum faulkneri L2</name>
    <dbReference type="NCBI Taxonomy" id="1193729"/>
    <lineage>
        <taxon>Bacteria</taxon>
        <taxon>Pseudomonadati</taxon>
        <taxon>Pseudomonadota</taxon>
        <taxon>Alphaproteobacteria</taxon>
        <taxon>Rhodospirillales</taxon>
        <taxon>Rhodospirillaceae</taxon>
        <taxon>Candidatus Endolissoclinum</taxon>
    </lineage>
</organism>
<dbReference type="Pfam" id="PF01029">
    <property type="entry name" value="NusB"/>
    <property type="match status" value="1"/>
</dbReference>
<evidence type="ECO:0000256" key="2">
    <source>
        <dbReference type="ARBA" id="ARBA00022814"/>
    </source>
</evidence>
<evidence type="ECO:0000313" key="8">
    <source>
        <dbReference type="EMBL" id="AFX99031.1"/>
    </source>
</evidence>
<evidence type="ECO:0000256" key="4">
    <source>
        <dbReference type="ARBA" id="ARBA00023015"/>
    </source>
</evidence>
<dbReference type="HOGENOM" id="CLU_087843_4_0_5"/>
<keyword evidence="2 6" id="KW-0889">Transcription antitermination</keyword>
<proteinExistence type="inferred from homology"/>
<dbReference type="SUPFAM" id="SSF48013">
    <property type="entry name" value="NusB-like"/>
    <property type="match status" value="1"/>
</dbReference>
<dbReference type="STRING" id="1193729.A1OE_846"/>
<sequence>MYNNDILALSVFPNMNTSIQCLNHKRSDSNKTLARRLSRLAATQALYEIEISQASPHEVVQAFFSFDFSSISDYATSSQVDALFFKNLVINTVHDTPNLDSMLIAALEPDFTLHRLEVLLRSILRLGSCELLSFSEVPAKVIITEYVEISRDFFLAREPALVNAVLDQIARLLRKSEI</sequence>
<dbReference type="InterPro" id="IPR011605">
    <property type="entry name" value="NusB_fam"/>
</dbReference>
<dbReference type="InterPro" id="IPR035926">
    <property type="entry name" value="NusB-like_sf"/>
</dbReference>
<evidence type="ECO:0000313" key="9">
    <source>
        <dbReference type="Proteomes" id="UP000010077"/>
    </source>
</evidence>
<keyword evidence="3 6" id="KW-0694">RNA-binding</keyword>
<keyword evidence="5 6" id="KW-0804">Transcription</keyword>
<keyword evidence="9" id="KW-1185">Reference proteome</keyword>
<gene>
    <name evidence="6 8" type="primary">nusB</name>
    <name evidence="8" type="ORF">A1OE_846</name>
</gene>
<dbReference type="eggNOG" id="COG0781">
    <property type="taxonomic scope" value="Bacteria"/>
</dbReference>
<name>K7ZCZ6_9PROT</name>
<evidence type="ECO:0000256" key="6">
    <source>
        <dbReference type="HAMAP-Rule" id="MF_00073"/>
    </source>
</evidence>
<dbReference type="GO" id="GO:0003723">
    <property type="term" value="F:RNA binding"/>
    <property type="evidence" value="ECO:0007669"/>
    <property type="project" value="UniProtKB-UniRule"/>
</dbReference>
<dbReference type="InterPro" id="IPR006027">
    <property type="entry name" value="NusB_RsmB_TIM44"/>
</dbReference>
<keyword evidence="4 6" id="KW-0805">Transcription regulation</keyword>
<comment type="function">
    <text evidence="6">Involved in transcription antitermination. Required for transcription of ribosomal RNA (rRNA) genes. Binds specifically to the boxA antiterminator sequence of the ribosomal RNA (rrn) operons.</text>
</comment>
<dbReference type="GO" id="GO:0031564">
    <property type="term" value="P:transcription antitermination"/>
    <property type="evidence" value="ECO:0007669"/>
    <property type="project" value="UniProtKB-KW"/>
</dbReference>
<evidence type="ECO:0000256" key="5">
    <source>
        <dbReference type="ARBA" id="ARBA00023163"/>
    </source>
</evidence>